<reference evidence="1 2" key="1">
    <citation type="submission" date="2020-10" db="EMBL/GenBank/DDBJ databases">
        <title>Genome analysis of Massilia species.</title>
        <authorList>
            <person name="Jung D.-H."/>
        </authorList>
    </citation>
    <scope>NUCLEOTIDE SEQUENCE [LARGE SCALE GENOMIC DNA]</scope>
    <source>
        <strain evidence="2">sipir</strain>
    </source>
</reference>
<sequence length="162" mass="19019">METVKGNNKNRIKTFIKTANYIELATSIINETKMIFCGKIEKVELEYMNLLLDASGLALSELEDLIVSRDAHFVKYCIQFIERNSELTQEQEYNPEELPNDEDDVSTEEYVCHSRTFLLHYAIYYLITKNHPTKLISFLDAIRTPHHRKYARALKQLYHSII</sequence>
<dbReference type="EMBL" id="CP063361">
    <property type="protein sequence ID" value="UOD30120.1"/>
    <property type="molecule type" value="Genomic_DNA"/>
</dbReference>
<protein>
    <submittedName>
        <fullName evidence="1">Uncharacterized protein</fullName>
    </submittedName>
</protein>
<organism evidence="1 2">
    <name type="scientific">Massilia violaceinigra</name>
    <dbReference type="NCBI Taxonomy" id="2045208"/>
    <lineage>
        <taxon>Bacteria</taxon>
        <taxon>Pseudomonadati</taxon>
        <taxon>Pseudomonadota</taxon>
        <taxon>Betaproteobacteria</taxon>
        <taxon>Burkholderiales</taxon>
        <taxon>Oxalobacteraceae</taxon>
        <taxon>Telluria group</taxon>
        <taxon>Massilia</taxon>
    </lineage>
</organism>
<evidence type="ECO:0000313" key="1">
    <source>
        <dbReference type="EMBL" id="UOD30120.1"/>
    </source>
</evidence>
<dbReference type="Proteomes" id="UP000831532">
    <property type="component" value="Chromosome"/>
</dbReference>
<gene>
    <name evidence="1" type="ORF">INH39_33065</name>
</gene>
<accession>A0ABY4A7I8</accession>
<proteinExistence type="predicted"/>
<keyword evidence="2" id="KW-1185">Reference proteome</keyword>
<dbReference type="RefSeq" id="WP_243491373.1">
    <property type="nucleotide sequence ID" value="NZ_CP063361.1"/>
</dbReference>
<evidence type="ECO:0000313" key="2">
    <source>
        <dbReference type="Proteomes" id="UP000831532"/>
    </source>
</evidence>
<name>A0ABY4A7I8_9BURK</name>